<dbReference type="EMBL" id="KZ805557">
    <property type="protein sequence ID" value="PVH93973.1"/>
    <property type="molecule type" value="Genomic_DNA"/>
</dbReference>
<keyword evidence="1" id="KW-1133">Transmembrane helix</keyword>
<reference evidence="2 3" key="1">
    <citation type="journal article" date="2018" name="Sci. Rep.">
        <title>Comparative genomics provides insights into the lifestyle and reveals functional heterogeneity of dark septate endophytic fungi.</title>
        <authorList>
            <person name="Knapp D.G."/>
            <person name="Nemeth J.B."/>
            <person name="Barry K."/>
            <person name="Hainaut M."/>
            <person name="Henrissat B."/>
            <person name="Johnson J."/>
            <person name="Kuo A."/>
            <person name="Lim J.H.P."/>
            <person name="Lipzen A."/>
            <person name="Nolan M."/>
            <person name="Ohm R.A."/>
            <person name="Tamas L."/>
            <person name="Grigoriev I.V."/>
            <person name="Spatafora J.W."/>
            <person name="Nagy L.G."/>
            <person name="Kovacs G.M."/>
        </authorList>
    </citation>
    <scope>NUCLEOTIDE SEQUENCE [LARGE SCALE GENOMIC DNA]</scope>
    <source>
        <strain evidence="2 3">DSE2036</strain>
    </source>
</reference>
<accession>A0A2V1D8V9</accession>
<feature type="transmembrane region" description="Helical" evidence="1">
    <location>
        <begin position="127"/>
        <end position="149"/>
    </location>
</feature>
<evidence type="ECO:0000256" key="1">
    <source>
        <dbReference type="SAM" id="Phobius"/>
    </source>
</evidence>
<evidence type="ECO:0000313" key="3">
    <source>
        <dbReference type="Proteomes" id="UP000244855"/>
    </source>
</evidence>
<name>A0A2V1D8V9_9PLEO</name>
<keyword evidence="1" id="KW-0472">Membrane</keyword>
<gene>
    <name evidence="2" type="ORF">DM02DRAFT_206783</name>
</gene>
<proteinExistence type="predicted"/>
<keyword evidence="1" id="KW-0812">Transmembrane</keyword>
<keyword evidence="3" id="KW-1185">Reference proteome</keyword>
<organism evidence="2 3">
    <name type="scientific">Periconia macrospinosa</name>
    <dbReference type="NCBI Taxonomy" id="97972"/>
    <lineage>
        <taxon>Eukaryota</taxon>
        <taxon>Fungi</taxon>
        <taxon>Dikarya</taxon>
        <taxon>Ascomycota</taxon>
        <taxon>Pezizomycotina</taxon>
        <taxon>Dothideomycetes</taxon>
        <taxon>Pleosporomycetidae</taxon>
        <taxon>Pleosporales</taxon>
        <taxon>Massarineae</taxon>
        <taxon>Periconiaceae</taxon>
        <taxon>Periconia</taxon>
    </lineage>
</organism>
<sequence>MFSKTRTIIDYIQPWGRASEGEPRPWVGKVERILENEVPKEWQTSMGDNRRGGWESATPPDSALDPAQRFWRCTKAPSGTDCGRNSAAPRSLVTWLIGRREPYLPSLFLFFLASTVLFEMKTISRTLVTVTCAVLFFFFLICSFAGSLLRANVTEKQVYVVTSTLVPFLLCTDRTTGRDRQQTCCSPQNPTVLMMHLAMQPHAEGARMRFSHCRSETALLIGTPLAYTETGYPRLLLQPPRDGNLPYHNCLLTSPCWVSPPGHRWELPHPDFPPFLLLA</sequence>
<dbReference type="AlphaFoldDB" id="A0A2V1D8V9"/>
<protein>
    <submittedName>
        <fullName evidence="2">Uncharacterized protein</fullName>
    </submittedName>
</protein>
<evidence type="ECO:0000313" key="2">
    <source>
        <dbReference type="EMBL" id="PVH93973.1"/>
    </source>
</evidence>
<dbReference type="Proteomes" id="UP000244855">
    <property type="component" value="Unassembled WGS sequence"/>
</dbReference>